<dbReference type="Proteomes" id="UP000257109">
    <property type="component" value="Unassembled WGS sequence"/>
</dbReference>
<name>A0A371HSY4_MUCPR</name>
<dbReference type="Pfam" id="PF03092">
    <property type="entry name" value="BT1"/>
    <property type="match status" value="1"/>
</dbReference>
<evidence type="ECO:0000256" key="5">
    <source>
        <dbReference type="ARBA" id="ARBA00023136"/>
    </source>
</evidence>
<evidence type="ECO:0000313" key="7">
    <source>
        <dbReference type="EMBL" id="RDY05885.1"/>
    </source>
</evidence>
<dbReference type="STRING" id="157652.A0A371HSY4"/>
<evidence type="ECO:0000256" key="4">
    <source>
        <dbReference type="ARBA" id="ARBA00022989"/>
    </source>
</evidence>
<keyword evidence="5 6" id="KW-0472">Membrane</keyword>
<feature type="non-terminal residue" evidence="7">
    <location>
        <position position="1"/>
    </location>
</feature>
<evidence type="ECO:0000256" key="2">
    <source>
        <dbReference type="ARBA" id="ARBA00022448"/>
    </source>
</evidence>
<dbReference type="OrthoDB" id="264392at2759"/>
<dbReference type="AlphaFoldDB" id="A0A371HSY4"/>
<evidence type="ECO:0000256" key="1">
    <source>
        <dbReference type="ARBA" id="ARBA00004141"/>
    </source>
</evidence>
<comment type="caution">
    <text evidence="7">The sequence shown here is derived from an EMBL/GenBank/DDBJ whole genome shotgun (WGS) entry which is preliminary data.</text>
</comment>
<protein>
    <submittedName>
        <fullName evidence="7">Folate-biopterin transporter 1, chloroplastic</fullName>
    </submittedName>
</protein>
<comment type="subcellular location">
    <subcellularLocation>
        <location evidence="1">Membrane</location>
        <topology evidence="1">Multi-pass membrane protein</topology>
    </subcellularLocation>
</comment>
<keyword evidence="3 6" id="KW-0812">Transmembrane</keyword>
<gene>
    <name evidence="7" type="ORF">CR513_10211</name>
</gene>
<sequence>MASPVVVGVPNHASIFGDNFLDVNSMDDDNIHVLHGEATIILDLHVCTMTINGLVGGNQELLPQLNDHVVLEYTPQWALLDNGKMESSHIGIDHVVIRVVDLSHGDVVVTMVYFVQGVLGLERLVVNFYLKDDLHLDFVEAVVIFGFSTLHGLSNLYERSYLVLSRLISAFSWSLMATFVDNKYNLWRGHMVSHKEPQDLFSLYVGVLWLLEELFNIASEKKIFVLSGQDFWKAQNIALFSYGLCDSLSNSAMFYFTTNSLGFTLVVLGCVKLVTSIASLLGVGHYNGFMNLTIGSQHIPFGASP</sequence>
<keyword evidence="4 6" id="KW-1133">Transmembrane helix</keyword>
<keyword evidence="2" id="KW-0813">Transport</keyword>
<keyword evidence="8" id="KW-1185">Reference proteome</keyword>
<proteinExistence type="predicted"/>
<accession>A0A371HSY4</accession>
<evidence type="ECO:0000313" key="8">
    <source>
        <dbReference type="Proteomes" id="UP000257109"/>
    </source>
</evidence>
<dbReference type="GO" id="GO:0016020">
    <property type="term" value="C:membrane"/>
    <property type="evidence" value="ECO:0007669"/>
    <property type="project" value="UniProtKB-SubCell"/>
</dbReference>
<reference evidence="7" key="1">
    <citation type="submission" date="2018-05" db="EMBL/GenBank/DDBJ databases">
        <title>Draft genome of Mucuna pruriens seed.</title>
        <authorList>
            <person name="Nnadi N.E."/>
            <person name="Vos R."/>
            <person name="Hasami M.H."/>
            <person name="Devisetty U.K."/>
            <person name="Aguiy J.C."/>
        </authorList>
    </citation>
    <scope>NUCLEOTIDE SEQUENCE [LARGE SCALE GENOMIC DNA]</scope>
    <source>
        <strain evidence="7">JCA_2017</strain>
    </source>
</reference>
<evidence type="ECO:0000256" key="6">
    <source>
        <dbReference type="SAM" id="Phobius"/>
    </source>
</evidence>
<dbReference type="PANTHER" id="PTHR31585:SF0">
    <property type="entry name" value="FOLATE-BIOPTERIN TRANSPORTER 1, CHLOROPLASTIC"/>
    <property type="match status" value="1"/>
</dbReference>
<organism evidence="7 8">
    <name type="scientific">Mucuna pruriens</name>
    <name type="common">Velvet bean</name>
    <name type="synonym">Dolichos pruriens</name>
    <dbReference type="NCBI Taxonomy" id="157652"/>
    <lineage>
        <taxon>Eukaryota</taxon>
        <taxon>Viridiplantae</taxon>
        <taxon>Streptophyta</taxon>
        <taxon>Embryophyta</taxon>
        <taxon>Tracheophyta</taxon>
        <taxon>Spermatophyta</taxon>
        <taxon>Magnoliopsida</taxon>
        <taxon>eudicotyledons</taxon>
        <taxon>Gunneridae</taxon>
        <taxon>Pentapetalae</taxon>
        <taxon>rosids</taxon>
        <taxon>fabids</taxon>
        <taxon>Fabales</taxon>
        <taxon>Fabaceae</taxon>
        <taxon>Papilionoideae</taxon>
        <taxon>50 kb inversion clade</taxon>
        <taxon>NPAAA clade</taxon>
        <taxon>indigoferoid/millettioid clade</taxon>
        <taxon>Phaseoleae</taxon>
        <taxon>Mucuna</taxon>
    </lineage>
</organism>
<feature type="transmembrane region" description="Helical" evidence="6">
    <location>
        <begin position="263"/>
        <end position="283"/>
    </location>
</feature>
<evidence type="ECO:0000256" key="3">
    <source>
        <dbReference type="ARBA" id="ARBA00022692"/>
    </source>
</evidence>
<dbReference type="InterPro" id="IPR039309">
    <property type="entry name" value="BT1"/>
</dbReference>
<dbReference type="EMBL" id="QJKJ01001788">
    <property type="protein sequence ID" value="RDY05885.1"/>
    <property type="molecule type" value="Genomic_DNA"/>
</dbReference>
<dbReference type="PANTHER" id="PTHR31585">
    <property type="entry name" value="FOLATE-BIOPTERIN TRANSPORTER 1, CHLOROPLASTIC"/>
    <property type="match status" value="1"/>
</dbReference>